<accession>A0A4Y7KL71</accession>
<dbReference type="AlphaFoldDB" id="A0A4Y7KL71"/>
<dbReference type="Gramene" id="RZC73080">
    <property type="protein sequence ID" value="RZC73080"/>
    <property type="gene ID" value="C5167_048558"/>
</dbReference>
<name>A0A4Y7KL71_PAPSO</name>
<organism evidence="1 2">
    <name type="scientific">Papaver somniferum</name>
    <name type="common">Opium poppy</name>
    <dbReference type="NCBI Taxonomy" id="3469"/>
    <lineage>
        <taxon>Eukaryota</taxon>
        <taxon>Viridiplantae</taxon>
        <taxon>Streptophyta</taxon>
        <taxon>Embryophyta</taxon>
        <taxon>Tracheophyta</taxon>
        <taxon>Spermatophyta</taxon>
        <taxon>Magnoliopsida</taxon>
        <taxon>Ranunculales</taxon>
        <taxon>Papaveraceae</taxon>
        <taxon>Papaveroideae</taxon>
        <taxon>Papaver</taxon>
    </lineage>
</organism>
<evidence type="ECO:0000313" key="1">
    <source>
        <dbReference type="EMBL" id="RZC73080.1"/>
    </source>
</evidence>
<sequence length="86" mass="9560">MQQTYPAQEAFFIFDCSRATKEAFFILAVRLASTNSPKIFFFCNGPYGCSKRAGRLGMHSILLPHPTTTYIKVPNCPPLLATSLKS</sequence>
<reference evidence="1 2" key="1">
    <citation type="journal article" date="2018" name="Science">
        <title>The opium poppy genome and morphinan production.</title>
        <authorList>
            <person name="Guo L."/>
            <person name="Winzer T."/>
            <person name="Yang X."/>
            <person name="Li Y."/>
            <person name="Ning Z."/>
            <person name="He Z."/>
            <person name="Teodor R."/>
            <person name="Lu Y."/>
            <person name="Bowser T.A."/>
            <person name="Graham I.A."/>
            <person name="Ye K."/>
        </authorList>
    </citation>
    <scope>NUCLEOTIDE SEQUENCE [LARGE SCALE GENOMIC DNA]</scope>
    <source>
        <strain evidence="2">cv. HN1</strain>
        <tissue evidence="1">Leaves</tissue>
    </source>
</reference>
<evidence type="ECO:0000313" key="2">
    <source>
        <dbReference type="Proteomes" id="UP000316621"/>
    </source>
</evidence>
<keyword evidence="2" id="KW-1185">Reference proteome</keyword>
<dbReference type="EMBL" id="CM010722">
    <property type="protein sequence ID" value="RZC73080.1"/>
    <property type="molecule type" value="Genomic_DNA"/>
</dbReference>
<protein>
    <submittedName>
        <fullName evidence="1">Uncharacterized protein</fullName>
    </submittedName>
</protein>
<dbReference type="Proteomes" id="UP000316621">
    <property type="component" value="Chromosome 8"/>
</dbReference>
<proteinExistence type="predicted"/>
<gene>
    <name evidence="1" type="ORF">C5167_048558</name>
</gene>